<evidence type="ECO:0000313" key="3">
    <source>
        <dbReference type="Proteomes" id="UP001552299"/>
    </source>
</evidence>
<feature type="region of interest" description="Disordered" evidence="1">
    <location>
        <begin position="1"/>
        <end position="44"/>
    </location>
</feature>
<dbReference type="EMBL" id="JANQDX010000018">
    <property type="protein sequence ID" value="KAL0906241.1"/>
    <property type="molecule type" value="Genomic_DNA"/>
</dbReference>
<protein>
    <submittedName>
        <fullName evidence="2">Uncharacterized protein</fullName>
    </submittedName>
</protein>
<sequence>MGDSNTVVASNPLKHNEQEPIDNDVEFDSDEYDNVDAGELGDDTKDNELDAVTENIIGMGLEGNQILESYVVCSSAAALAFGFCVVTACGCRGVLFQTFSLLVSLL</sequence>
<feature type="compositionally biased region" description="Acidic residues" evidence="1">
    <location>
        <begin position="19"/>
        <end position="41"/>
    </location>
</feature>
<organism evidence="2 3">
    <name type="scientific">Dendrobium thyrsiflorum</name>
    <name type="common">Pinecone-like raceme dendrobium</name>
    <name type="synonym">Orchid</name>
    <dbReference type="NCBI Taxonomy" id="117978"/>
    <lineage>
        <taxon>Eukaryota</taxon>
        <taxon>Viridiplantae</taxon>
        <taxon>Streptophyta</taxon>
        <taxon>Embryophyta</taxon>
        <taxon>Tracheophyta</taxon>
        <taxon>Spermatophyta</taxon>
        <taxon>Magnoliopsida</taxon>
        <taxon>Liliopsida</taxon>
        <taxon>Asparagales</taxon>
        <taxon>Orchidaceae</taxon>
        <taxon>Epidendroideae</taxon>
        <taxon>Malaxideae</taxon>
        <taxon>Dendrobiinae</taxon>
        <taxon>Dendrobium</taxon>
    </lineage>
</organism>
<evidence type="ECO:0000256" key="1">
    <source>
        <dbReference type="SAM" id="MobiDB-lite"/>
    </source>
</evidence>
<comment type="caution">
    <text evidence="2">The sequence shown here is derived from an EMBL/GenBank/DDBJ whole genome shotgun (WGS) entry which is preliminary data.</text>
</comment>
<reference evidence="2 3" key="1">
    <citation type="journal article" date="2024" name="Plant Biotechnol. J.">
        <title>Dendrobium thyrsiflorum genome and its molecular insights into genes involved in important horticultural traits.</title>
        <authorList>
            <person name="Chen B."/>
            <person name="Wang J.Y."/>
            <person name="Zheng P.J."/>
            <person name="Li K.L."/>
            <person name="Liang Y.M."/>
            <person name="Chen X.F."/>
            <person name="Zhang C."/>
            <person name="Zhao X."/>
            <person name="He X."/>
            <person name="Zhang G.Q."/>
            <person name="Liu Z.J."/>
            <person name="Xu Q."/>
        </authorList>
    </citation>
    <scope>NUCLEOTIDE SEQUENCE [LARGE SCALE GENOMIC DNA]</scope>
    <source>
        <strain evidence="2">GZMU011</strain>
    </source>
</reference>
<keyword evidence="3" id="KW-1185">Reference proteome</keyword>
<dbReference type="AlphaFoldDB" id="A0ABD0U2Y7"/>
<dbReference type="Proteomes" id="UP001552299">
    <property type="component" value="Unassembled WGS sequence"/>
</dbReference>
<name>A0ABD0U2Y7_DENTH</name>
<accession>A0ABD0U2Y7</accession>
<gene>
    <name evidence="2" type="ORF">M5K25_024717</name>
</gene>
<proteinExistence type="predicted"/>
<evidence type="ECO:0000313" key="2">
    <source>
        <dbReference type="EMBL" id="KAL0906241.1"/>
    </source>
</evidence>